<evidence type="ECO:0000256" key="1">
    <source>
        <dbReference type="SAM" id="Phobius"/>
    </source>
</evidence>
<organism evidence="3 4">
    <name type="scientific">Sphingomonas alpina</name>
    <dbReference type="NCBI Taxonomy" id="653931"/>
    <lineage>
        <taxon>Bacteria</taxon>
        <taxon>Pseudomonadati</taxon>
        <taxon>Pseudomonadota</taxon>
        <taxon>Alphaproteobacteria</taxon>
        <taxon>Sphingomonadales</taxon>
        <taxon>Sphingomonadaceae</taxon>
        <taxon>Sphingomonas</taxon>
    </lineage>
</organism>
<gene>
    <name evidence="3" type="ORF">H3Z74_16680</name>
</gene>
<keyword evidence="1" id="KW-0472">Membrane</keyword>
<sequence length="263" mass="28686">MDSAGTWQKSWHKVATGVAVSTLLGVALGAIGPFGSYFNAILPVRIAYWVACLWIGWLAFGIGVPFLSAWAGRRALPVWLWAPPAIAILAVLPAMASRILALRLWPMIARVSWLEWYGQCLLLSALVTLGMLWRTRPLERGAIPGTPPDIEPDPASADPRDRLPAHLGRDIRCLQMEDHYVRVHTAHGSALVLMSLSQAITGLKDVEGVQTHRSWWVARSAITGMVEDGRNLRLRLDGGLEAPVSRARVGLLRDAGWLASAAV</sequence>
<keyword evidence="4" id="KW-1185">Reference proteome</keyword>
<dbReference type="EMBL" id="CP061038">
    <property type="protein sequence ID" value="QNQ08373.1"/>
    <property type="molecule type" value="Genomic_DNA"/>
</dbReference>
<dbReference type="Proteomes" id="UP000516148">
    <property type="component" value="Chromosome"/>
</dbReference>
<proteinExistence type="predicted"/>
<dbReference type="RefSeq" id="WP_187760701.1">
    <property type="nucleotide sequence ID" value="NZ_CP061038.1"/>
</dbReference>
<dbReference type="GO" id="GO:0003677">
    <property type="term" value="F:DNA binding"/>
    <property type="evidence" value="ECO:0007669"/>
    <property type="project" value="UniProtKB-KW"/>
</dbReference>
<reference evidence="3 4" key="1">
    <citation type="submission" date="2020-09" db="EMBL/GenBank/DDBJ databases">
        <title>Sphingomonas sp., a new species isolated from pork steak.</title>
        <authorList>
            <person name="Heidler von Heilborn D."/>
        </authorList>
    </citation>
    <scope>NUCLEOTIDE SEQUENCE [LARGE SCALE GENOMIC DNA]</scope>
    <source>
        <strain evidence="4">S8-3T</strain>
    </source>
</reference>
<dbReference type="AlphaFoldDB" id="A0A7H0LFC0"/>
<evidence type="ECO:0000313" key="3">
    <source>
        <dbReference type="EMBL" id="QNQ08373.1"/>
    </source>
</evidence>
<evidence type="ECO:0000313" key="4">
    <source>
        <dbReference type="Proteomes" id="UP000516148"/>
    </source>
</evidence>
<name>A0A7H0LFC0_9SPHN</name>
<feature type="transmembrane region" description="Helical" evidence="1">
    <location>
        <begin position="46"/>
        <end position="71"/>
    </location>
</feature>
<evidence type="ECO:0000259" key="2">
    <source>
        <dbReference type="PROSITE" id="PS50930"/>
    </source>
</evidence>
<dbReference type="Gene3D" id="2.40.50.1020">
    <property type="entry name" value="LytTr DNA-binding domain"/>
    <property type="match status" value="1"/>
</dbReference>
<feature type="domain" description="HTH LytTR-type" evidence="2">
    <location>
        <begin position="169"/>
        <end position="258"/>
    </location>
</feature>
<keyword evidence="1" id="KW-1133">Transmembrane helix</keyword>
<dbReference type="Pfam" id="PF04397">
    <property type="entry name" value="LytTR"/>
    <property type="match status" value="1"/>
</dbReference>
<keyword evidence="3" id="KW-0238">DNA-binding</keyword>
<dbReference type="SMART" id="SM00850">
    <property type="entry name" value="LytTR"/>
    <property type="match status" value="1"/>
</dbReference>
<dbReference type="KEGG" id="spap:H3Z74_16680"/>
<dbReference type="PROSITE" id="PS50930">
    <property type="entry name" value="HTH_LYTTR"/>
    <property type="match status" value="1"/>
</dbReference>
<dbReference type="InterPro" id="IPR007492">
    <property type="entry name" value="LytTR_DNA-bd_dom"/>
</dbReference>
<accession>A0A7H0LFC0</accession>
<protein>
    <submittedName>
        <fullName evidence="3">LytTR family transcriptional regulator DNA-binding domain-containing protein</fullName>
    </submittedName>
</protein>
<keyword evidence="1" id="KW-0812">Transmembrane</keyword>
<feature type="transmembrane region" description="Helical" evidence="1">
    <location>
        <begin position="12"/>
        <end position="34"/>
    </location>
</feature>
<feature type="transmembrane region" description="Helical" evidence="1">
    <location>
        <begin position="78"/>
        <end position="96"/>
    </location>
</feature>
<feature type="transmembrane region" description="Helical" evidence="1">
    <location>
        <begin position="116"/>
        <end position="133"/>
    </location>
</feature>